<dbReference type="Proteomes" id="UP000631300">
    <property type="component" value="Unassembled WGS sequence"/>
</dbReference>
<sequence>MTPGLFGLWRDSDEIQWSKVAGFSYRTGIFWDRIDIETRGQKPSTILGLDKSDGETLRNVLQKLET</sequence>
<accession>A0A918JKL6</accession>
<keyword evidence="2" id="KW-1185">Reference proteome</keyword>
<proteinExistence type="predicted"/>
<dbReference type="AlphaFoldDB" id="A0A918JKL6"/>
<evidence type="ECO:0000313" key="1">
    <source>
        <dbReference type="EMBL" id="GGW85815.1"/>
    </source>
</evidence>
<dbReference type="EMBL" id="BMXP01000004">
    <property type="protein sequence ID" value="GGW85815.1"/>
    <property type="molecule type" value="Genomic_DNA"/>
</dbReference>
<organism evidence="1 2">
    <name type="scientific">Alteromonas halophila</name>
    <dbReference type="NCBI Taxonomy" id="516698"/>
    <lineage>
        <taxon>Bacteria</taxon>
        <taxon>Pseudomonadati</taxon>
        <taxon>Pseudomonadota</taxon>
        <taxon>Gammaproteobacteria</taxon>
        <taxon>Alteromonadales</taxon>
        <taxon>Alteromonadaceae</taxon>
        <taxon>Alteromonas/Salinimonas group</taxon>
        <taxon>Alteromonas</taxon>
    </lineage>
</organism>
<name>A0A918JKL6_9ALTE</name>
<gene>
    <name evidence="1" type="ORF">GCM10007391_19270</name>
</gene>
<protein>
    <submittedName>
        <fullName evidence="1">Uncharacterized protein</fullName>
    </submittedName>
</protein>
<reference evidence="1" key="1">
    <citation type="journal article" date="2014" name="Int. J. Syst. Evol. Microbiol.">
        <title>Complete genome sequence of Corynebacterium casei LMG S-19264T (=DSM 44701T), isolated from a smear-ripened cheese.</title>
        <authorList>
            <consortium name="US DOE Joint Genome Institute (JGI-PGF)"/>
            <person name="Walter F."/>
            <person name="Albersmeier A."/>
            <person name="Kalinowski J."/>
            <person name="Ruckert C."/>
        </authorList>
    </citation>
    <scope>NUCLEOTIDE SEQUENCE</scope>
    <source>
        <strain evidence="1">KCTC 22164</strain>
    </source>
</reference>
<reference evidence="1" key="2">
    <citation type="submission" date="2020-09" db="EMBL/GenBank/DDBJ databases">
        <authorList>
            <person name="Sun Q."/>
            <person name="Kim S."/>
        </authorList>
    </citation>
    <scope>NUCLEOTIDE SEQUENCE</scope>
    <source>
        <strain evidence="1">KCTC 22164</strain>
    </source>
</reference>
<comment type="caution">
    <text evidence="1">The sequence shown here is derived from an EMBL/GenBank/DDBJ whole genome shotgun (WGS) entry which is preliminary data.</text>
</comment>
<evidence type="ECO:0000313" key="2">
    <source>
        <dbReference type="Proteomes" id="UP000631300"/>
    </source>
</evidence>